<protein>
    <recommendedName>
        <fullName evidence="4">Connectin</fullName>
    </recommendedName>
</protein>
<reference evidence="2 3" key="1">
    <citation type="submission" date="2024-08" db="EMBL/GenBank/DDBJ databases">
        <authorList>
            <person name="Will J Nash"/>
            <person name="Angela Man"/>
            <person name="Seanna McTaggart"/>
            <person name="Kendall Baker"/>
            <person name="Tom Barker"/>
            <person name="Leah Catchpole"/>
            <person name="Alex Durrant"/>
            <person name="Karim Gharbi"/>
            <person name="Naomi Irish"/>
            <person name="Gemy Kaithakottil"/>
            <person name="Debby Ku"/>
            <person name="Aaliyah Providence"/>
            <person name="Felix Shaw"/>
            <person name="David Swarbreck"/>
            <person name="Chris Watkins"/>
            <person name="Ann M. McCartney"/>
            <person name="Giulio Formenti"/>
            <person name="Alice Mouton"/>
            <person name="Noel Vella"/>
            <person name="Bjorn M von Reumont"/>
            <person name="Adriana Vella"/>
            <person name="Wilfried Haerty"/>
        </authorList>
    </citation>
    <scope>NUCLEOTIDE SEQUENCE [LARGE SCALE GENOMIC DNA]</scope>
</reference>
<accession>A0ABP1NEN5</accession>
<gene>
    <name evidence="2" type="ORF">XYLVIOL_LOCUS3897</name>
</gene>
<comment type="caution">
    <text evidence="2">The sequence shown here is derived from an EMBL/GenBank/DDBJ whole genome shotgun (WGS) entry which is preliminary data.</text>
</comment>
<dbReference type="Proteomes" id="UP001642520">
    <property type="component" value="Unassembled WGS sequence"/>
</dbReference>
<proteinExistence type="predicted"/>
<organism evidence="2 3">
    <name type="scientific">Xylocopa violacea</name>
    <name type="common">Violet carpenter bee</name>
    <name type="synonym">Apis violacea</name>
    <dbReference type="NCBI Taxonomy" id="135666"/>
    <lineage>
        <taxon>Eukaryota</taxon>
        <taxon>Metazoa</taxon>
        <taxon>Ecdysozoa</taxon>
        <taxon>Arthropoda</taxon>
        <taxon>Hexapoda</taxon>
        <taxon>Insecta</taxon>
        <taxon>Pterygota</taxon>
        <taxon>Neoptera</taxon>
        <taxon>Endopterygota</taxon>
        <taxon>Hymenoptera</taxon>
        <taxon>Apocrita</taxon>
        <taxon>Aculeata</taxon>
        <taxon>Apoidea</taxon>
        <taxon>Anthophila</taxon>
        <taxon>Apidae</taxon>
        <taxon>Xylocopa</taxon>
        <taxon>Xylocopa</taxon>
    </lineage>
</organism>
<sequence>MENEKKMRYYRHFSRNRLICDCKLTWIWGLRNETKNTKLRESLEKLTCLLESNNVTLDNDELGWPETLNSEQNSEEYRGERYRGGSIEDDDAYMDDVYENKDGYDDSSLNSDFQLKTQMVDGKLCYVKNLFDLKLEDLPCPEPSREDLMASEQPSSRHENAYVSSSGSIWSSSSPALARLDLSVLLYSVLLLLSVLFT</sequence>
<keyword evidence="3" id="KW-1185">Reference proteome</keyword>
<evidence type="ECO:0000313" key="3">
    <source>
        <dbReference type="Proteomes" id="UP001642520"/>
    </source>
</evidence>
<name>A0ABP1NEN5_XYLVO</name>
<evidence type="ECO:0000313" key="2">
    <source>
        <dbReference type="EMBL" id="CAL7939454.1"/>
    </source>
</evidence>
<evidence type="ECO:0000256" key="1">
    <source>
        <dbReference type="SAM" id="MobiDB-lite"/>
    </source>
</evidence>
<dbReference type="EMBL" id="CAXAJV020001290">
    <property type="protein sequence ID" value="CAL7939454.1"/>
    <property type="molecule type" value="Genomic_DNA"/>
</dbReference>
<evidence type="ECO:0008006" key="4">
    <source>
        <dbReference type="Google" id="ProtNLM"/>
    </source>
</evidence>
<feature type="region of interest" description="Disordered" evidence="1">
    <location>
        <begin position="61"/>
        <end position="80"/>
    </location>
</feature>